<organism evidence="2 3">
    <name type="scientific">Tatumella ptyseos</name>
    <dbReference type="NCBI Taxonomy" id="82987"/>
    <lineage>
        <taxon>Bacteria</taxon>
        <taxon>Pseudomonadati</taxon>
        <taxon>Pseudomonadota</taxon>
        <taxon>Gammaproteobacteria</taxon>
        <taxon>Enterobacterales</taxon>
        <taxon>Erwiniaceae</taxon>
        <taxon>Tatumella</taxon>
    </lineage>
</organism>
<accession>A0A2X5R7L6</accession>
<dbReference type="Pfam" id="PF12793">
    <property type="entry name" value="SgrR_N"/>
    <property type="match status" value="1"/>
</dbReference>
<protein>
    <submittedName>
        <fullName evidence="2">ABC-type uncharacterized transport system, periplasmic component</fullName>
    </submittedName>
</protein>
<evidence type="ECO:0000259" key="1">
    <source>
        <dbReference type="Pfam" id="PF12793"/>
    </source>
</evidence>
<dbReference type="InterPro" id="IPR025370">
    <property type="entry name" value="SgrR_HTH_N"/>
</dbReference>
<name>A0A2X5R7L6_9GAMM</name>
<reference evidence="2 3" key="1">
    <citation type="submission" date="2018-06" db="EMBL/GenBank/DDBJ databases">
        <authorList>
            <consortium name="Pathogen Informatics"/>
            <person name="Doyle S."/>
        </authorList>
    </citation>
    <scope>NUCLEOTIDE SEQUENCE [LARGE SCALE GENOMIC DNA]</scope>
    <source>
        <strain evidence="2 3">NCTC11468</strain>
    </source>
</reference>
<dbReference type="KEGG" id="tpty:NCTC11468_01657"/>
<dbReference type="AlphaFoldDB" id="A0A2X5R7L6"/>
<evidence type="ECO:0000313" key="2">
    <source>
        <dbReference type="EMBL" id="SQK74565.1"/>
    </source>
</evidence>
<dbReference type="EMBL" id="LS483499">
    <property type="protein sequence ID" value="SQK74565.1"/>
    <property type="molecule type" value="Genomic_DNA"/>
</dbReference>
<evidence type="ECO:0000313" key="3">
    <source>
        <dbReference type="Proteomes" id="UP000248758"/>
    </source>
</evidence>
<dbReference type="Proteomes" id="UP000248758">
    <property type="component" value="Chromosome 1"/>
</dbReference>
<gene>
    <name evidence="2" type="ORF">NCTC11468_01657</name>
</gene>
<sequence>MTVQRLEQHYRRLLAFYPQREVTLTLGELADKICCSKRHMRGYCCECSKPAG</sequence>
<feature type="domain" description="Transcriptional regulator SgrR N-terminal HTH" evidence="1">
    <location>
        <begin position="5"/>
        <end position="41"/>
    </location>
</feature>
<proteinExistence type="predicted"/>